<evidence type="ECO:0000313" key="3">
    <source>
        <dbReference type="Proteomes" id="UP000710815"/>
    </source>
</evidence>
<feature type="region of interest" description="Disordered" evidence="1">
    <location>
        <begin position="1"/>
        <end position="28"/>
    </location>
</feature>
<reference evidence="2 3" key="2">
    <citation type="journal article" date="2021" name="Syst. Appl. Microbiol.">
        <title>Phylogenetic classification of ten novel species belonging to the genus Bifidobacterium comprising B. phasiani sp. nov., B. pongonis sp. nov., B. saguinibicoloris sp. nov., B. colobi sp. nov., B. simiiventris sp. nov., B. santillanense sp. nov., B. miconis sp. nov., B. amazonense sp. nov., B. pluvialisilvae sp. nov., and B. miconisargentati sp. nov.</title>
        <authorList>
            <person name="Lugli G.A."/>
            <person name="Calvete-Torre I."/>
            <person name="Alessandri G."/>
            <person name="Milani C."/>
            <person name="Turroni F."/>
            <person name="Laiolo P."/>
            <person name="Ossiprandi M.C."/>
            <person name="Margolles A."/>
            <person name="Ruiz L."/>
            <person name="Ventura M."/>
        </authorList>
    </citation>
    <scope>NUCLEOTIDE SEQUENCE [LARGE SCALE GENOMIC DNA]</scope>
    <source>
        <strain evidence="2 3">MA1</strain>
    </source>
</reference>
<dbReference type="RefSeq" id="WP_241514080.1">
    <property type="nucleotide sequence ID" value="NZ_JAFEJT020000037.1"/>
</dbReference>
<evidence type="ECO:0000256" key="1">
    <source>
        <dbReference type="SAM" id="MobiDB-lite"/>
    </source>
</evidence>
<reference evidence="2 3" key="1">
    <citation type="journal article" date="2021" name="Environ. Microbiol.">
        <title>Genetic insights into the dark matter of the mammalian gut microbiota through targeted genome reconstruction.</title>
        <authorList>
            <person name="Lugli G.A."/>
            <person name="Alessandri G."/>
            <person name="Milani C."/>
            <person name="Viappiani A."/>
            <person name="Fontana F."/>
            <person name="Tarracchini C."/>
            <person name="Mancabelli L."/>
            <person name="Argentini C."/>
            <person name="Ruiz L."/>
            <person name="Margolles A."/>
            <person name="van Sinderen D."/>
            <person name="Turroni F."/>
            <person name="Ventura M."/>
        </authorList>
    </citation>
    <scope>NUCLEOTIDE SEQUENCE [LARGE SCALE GENOMIC DNA]</scope>
    <source>
        <strain evidence="2 3">MA1</strain>
    </source>
</reference>
<protein>
    <recommendedName>
        <fullName evidence="4">Transposase</fullName>
    </recommendedName>
</protein>
<evidence type="ECO:0000313" key="2">
    <source>
        <dbReference type="EMBL" id="MCH9276396.1"/>
    </source>
</evidence>
<evidence type="ECO:0008006" key="4">
    <source>
        <dbReference type="Google" id="ProtNLM"/>
    </source>
</evidence>
<gene>
    <name evidence="2" type="ORF">JS533_008975</name>
</gene>
<dbReference type="Proteomes" id="UP000710815">
    <property type="component" value="Unassembled WGS sequence"/>
</dbReference>
<sequence length="60" mass="6355">MRLKASVPLVEPDSWDDPMPVRRRDGSPLAPGAISLDMTYIEAAGVGAHAADASPLGRLR</sequence>
<keyword evidence="3" id="KW-1185">Reference proteome</keyword>
<organism evidence="2 3">
    <name type="scientific">Bifidobacterium amazonense</name>
    <dbReference type="NCBI Taxonomy" id="2809027"/>
    <lineage>
        <taxon>Bacteria</taxon>
        <taxon>Bacillati</taxon>
        <taxon>Actinomycetota</taxon>
        <taxon>Actinomycetes</taxon>
        <taxon>Bifidobacteriales</taxon>
        <taxon>Bifidobacteriaceae</taxon>
        <taxon>Bifidobacterium</taxon>
    </lineage>
</organism>
<accession>A0ABS9VWU7</accession>
<comment type="caution">
    <text evidence="2">The sequence shown here is derived from an EMBL/GenBank/DDBJ whole genome shotgun (WGS) entry which is preliminary data.</text>
</comment>
<name>A0ABS9VWU7_9BIFI</name>
<dbReference type="EMBL" id="JAFEJT020000037">
    <property type="protein sequence ID" value="MCH9276396.1"/>
    <property type="molecule type" value="Genomic_DNA"/>
</dbReference>
<proteinExistence type="predicted"/>